<accession>A0ABQ9TLJ1</accession>
<organism evidence="1 2">
    <name type="scientific">Saguinus oedipus</name>
    <name type="common">Cotton-top tamarin</name>
    <name type="synonym">Oedipomidas oedipus</name>
    <dbReference type="NCBI Taxonomy" id="9490"/>
    <lineage>
        <taxon>Eukaryota</taxon>
        <taxon>Metazoa</taxon>
        <taxon>Chordata</taxon>
        <taxon>Craniata</taxon>
        <taxon>Vertebrata</taxon>
        <taxon>Euteleostomi</taxon>
        <taxon>Mammalia</taxon>
        <taxon>Eutheria</taxon>
        <taxon>Euarchontoglires</taxon>
        <taxon>Primates</taxon>
        <taxon>Haplorrhini</taxon>
        <taxon>Platyrrhini</taxon>
        <taxon>Cebidae</taxon>
        <taxon>Callitrichinae</taxon>
        <taxon>Saguinus</taxon>
    </lineage>
</organism>
<sequence length="126" mass="14047">MVPTGMDFWASRRSPERFEPAMMPPKTDETPLGDRWDWGQGWVGGQAGLTCYRREEDANQHGEGCGDVGHHIQRQALLQARGICRGQPVLLHDVTLFQVGAPQVFCRRSRITTTAARHYPGQFGAA</sequence>
<dbReference type="EMBL" id="JASSZA010000021">
    <property type="protein sequence ID" value="KAK2085298.1"/>
    <property type="molecule type" value="Genomic_DNA"/>
</dbReference>
<gene>
    <name evidence="1" type="ORF">P7K49_036598</name>
</gene>
<reference evidence="1 2" key="1">
    <citation type="submission" date="2023-05" db="EMBL/GenBank/DDBJ databases">
        <title>B98-5 Cell Line De Novo Hybrid Assembly: An Optical Mapping Approach.</title>
        <authorList>
            <person name="Kananen K."/>
            <person name="Auerbach J.A."/>
            <person name="Kautto E."/>
            <person name="Blachly J.S."/>
        </authorList>
    </citation>
    <scope>NUCLEOTIDE SEQUENCE [LARGE SCALE GENOMIC DNA]</scope>
    <source>
        <strain evidence="1">B95-8</strain>
        <tissue evidence="1">Cell line</tissue>
    </source>
</reference>
<comment type="caution">
    <text evidence="1">The sequence shown here is derived from an EMBL/GenBank/DDBJ whole genome shotgun (WGS) entry which is preliminary data.</text>
</comment>
<name>A0ABQ9TLJ1_SAGOE</name>
<evidence type="ECO:0000313" key="2">
    <source>
        <dbReference type="Proteomes" id="UP001266305"/>
    </source>
</evidence>
<protein>
    <submittedName>
        <fullName evidence="1">Uncharacterized protein</fullName>
    </submittedName>
</protein>
<proteinExistence type="predicted"/>
<dbReference type="Proteomes" id="UP001266305">
    <property type="component" value="Unassembled WGS sequence"/>
</dbReference>
<keyword evidence="2" id="KW-1185">Reference proteome</keyword>
<evidence type="ECO:0000313" key="1">
    <source>
        <dbReference type="EMBL" id="KAK2085298.1"/>
    </source>
</evidence>